<sequence>MSVTLVCGARNAGKSVYCRALLNSILNHHEKVAFLDIDVGQGDGTPEGYLSLSLLSTPQFRGSTVCHINRHLFSAVYFGEKSPENHPAVYIECMNYLVERYTTSLSKYPLVINTCGWIKGVGAEILNATKQAITCSHVVFIQLPSEPEKCPIENLETSRLVTLYAQSEGKKKLNTKSLRTERLVQYFVENRRGRLGDRLLALPRYSFAIDRVQCYLRDSSPVYYYLTLAGSVVGLAVDPAFVPAAEATEANEANEANEDAREAGTPWTANVPIPRAKRTPKLLRRLPVCEALGLGVVQSVDLRRNRIVVLSPLSRNDLERVNTLVISASPIPSELLSSSLPYSTLFQASNLVGAGCLPISSRTNLKRDFPQWRVCWNKQSL</sequence>
<gene>
    <name evidence="8" type="ORF">GSBLH_T00004924001</name>
</gene>
<dbReference type="InterPro" id="IPR045116">
    <property type="entry name" value="Clp1/Grc3"/>
</dbReference>
<evidence type="ECO:0000256" key="2">
    <source>
        <dbReference type="ARBA" id="ARBA00022679"/>
    </source>
</evidence>
<dbReference type="Gene3D" id="3.40.50.300">
    <property type="entry name" value="P-loop containing nucleotide triphosphate hydrolases"/>
    <property type="match status" value="1"/>
</dbReference>
<feature type="region of interest" description="Disordered" evidence="6">
    <location>
        <begin position="249"/>
        <end position="268"/>
    </location>
</feature>
<dbReference type="GO" id="GO:0005634">
    <property type="term" value="C:nucleus"/>
    <property type="evidence" value="ECO:0007669"/>
    <property type="project" value="TreeGrafter"/>
</dbReference>
<dbReference type="GO" id="GO:0005524">
    <property type="term" value="F:ATP binding"/>
    <property type="evidence" value="ECO:0007669"/>
    <property type="project" value="UniProtKB-KW"/>
</dbReference>
<keyword evidence="4" id="KW-0418">Kinase</keyword>
<keyword evidence="5" id="KW-0067">ATP-binding</keyword>
<accession>D8MB71</accession>
<dbReference type="GO" id="GO:0000448">
    <property type="term" value="P:cleavage in ITS2 between 5.8S rRNA and LSU-rRNA of tricistronic rRNA transcript (SSU-rRNA, 5.8S rRNA, LSU-rRNA)"/>
    <property type="evidence" value="ECO:0007669"/>
    <property type="project" value="TreeGrafter"/>
</dbReference>
<dbReference type="OMA" id="CGPKNAG"/>
<evidence type="ECO:0000256" key="5">
    <source>
        <dbReference type="ARBA" id="ARBA00022840"/>
    </source>
</evidence>
<evidence type="ECO:0000256" key="6">
    <source>
        <dbReference type="SAM" id="MobiDB-lite"/>
    </source>
</evidence>
<protein>
    <recommendedName>
        <fullName evidence="7">Clp1 P-loop domain-containing protein</fullName>
    </recommendedName>
</protein>
<organism evidence="8">
    <name type="scientific">Blastocystis hominis</name>
    <dbReference type="NCBI Taxonomy" id="12968"/>
    <lineage>
        <taxon>Eukaryota</taxon>
        <taxon>Sar</taxon>
        <taxon>Stramenopiles</taxon>
        <taxon>Bigyra</taxon>
        <taxon>Opalozoa</taxon>
        <taxon>Opalinata</taxon>
        <taxon>Blastocystidae</taxon>
        <taxon>Blastocystis</taxon>
    </lineage>
</organism>
<evidence type="ECO:0000313" key="9">
    <source>
        <dbReference type="Proteomes" id="UP000008312"/>
    </source>
</evidence>
<dbReference type="OrthoDB" id="2405412at2759"/>
<evidence type="ECO:0000259" key="7">
    <source>
        <dbReference type="Pfam" id="PF16575"/>
    </source>
</evidence>
<evidence type="ECO:0000313" key="8">
    <source>
        <dbReference type="EMBL" id="CBK25310.2"/>
    </source>
</evidence>
<keyword evidence="3" id="KW-0547">Nucleotide-binding</keyword>
<dbReference type="AlphaFoldDB" id="D8MB71"/>
<keyword evidence="2" id="KW-0808">Transferase</keyword>
<dbReference type="InterPro" id="IPR027417">
    <property type="entry name" value="P-loop_NTPase"/>
</dbReference>
<dbReference type="EMBL" id="FN668690">
    <property type="protein sequence ID" value="CBK25310.2"/>
    <property type="molecule type" value="Genomic_DNA"/>
</dbReference>
<dbReference type="RefSeq" id="XP_012899358.1">
    <property type="nucleotide sequence ID" value="XM_013043904.1"/>
</dbReference>
<reference evidence="8" key="1">
    <citation type="submission" date="2010-02" db="EMBL/GenBank/DDBJ databases">
        <title>Sequencing and annotation of the Blastocystis hominis genome.</title>
        <authorList>
            <person name="Wincker P."/>
        </authorList>
    </citation>
    <scope>NUCLEOTIDE SEQUENCE</scope>
    <source>
        <strain evidence="8">Singapore isolate B</strain>
    </source>
</reference>
<dbReference type="Pfam" id="PF16575">
    <property type="entry name" value="CLP1_P"/>
    <property type="match status" value="1"/>
</dbReference>
<dbReference type="GO" id="GO:0051731">
    <property type="term" value="F:polynucleotide 5'-hydroxyl-kinase activity"/>
    <property type="evidence" value="ECO:0007669"/>
    <property type="project" value="InterPro"/>
</dbReference>
<dbReference type="InParanoid" id="D8MB71"/>
<dbReference type="PANTHER" id="PTHR12755:SF3">
    <property type="entry name" value="POLYNUCLEOTIDE 5'-HYDROXYL-KINASE NOL9"/>
    <property type="match status" value="1"/>
</dbReference>
<evidence type="ECO:0000256" key="3">
    <source>
        <dbReference type="ARBA" id="ARBA00022741"/>
    </source>
</evidence>
<dbReference type="Proteomes" id="UP000008312">
    <property type="component" value="Unassembled WGS sequence"/>
</dbReference>
<dbReference type="InterPro" id="IPR032319">
    <property type="entry name" value="CLP1_P"/>
</dbReference>
<evidence type="ECO:0000256" key="4">
    <source>
        <dbReference type="ARBA" id="ARBA00022777"/>
    </source>
</evidence>
<evidence type="ECO:0000256" key="1">
    <source>
        <dbReference type="ARBA" id="ARBA00011003"/>
    </source>
</evidence>
<keyword evidence="9" id="KW-1185">Reference proteome</keyword>
<name>D8MB71_BLAHO</name>
<dbReference type="GeneID" id="24921918"/>
<comment type="similarity">
    <text evidence="1">Belongs to the Clp1 family. NOL9/GRC3 subfamily.</text>
</comment>
<feature type="domain" description="Clp1 P-loop" evidence="7">
    <location>
        <begin position="8"/>
        <end position="187"/>
    </location>
</feature>
<proteinExistence type="inferred from homology"/>
<dbReference type="PANTHER" id="PTHR12755">
    <property type="entry name" value="CLEAVAGE/POLYADENYLATION FACTOR IA SUBUNIT CLP1P"/>
    <property type="match status" value="1"/>
</dbReference>